<dbReference type="InterPro" id="IPR003018">
    <property type="entry name" value="GAF"/>
</dbReference>
<evidence type="ECO:0000256" key="2">
    <source>
        <dbReference type="ARBA" id="ARBA00022723"/>
    </source>
</evidence>
<dbReference type="EMBL" id="JAPFFF010000014">
    <property type="protein sequence ID" value="KAK8870492.1"/>
    <property type="molecule type" value="Genomic_DNA"/>
</dbReference>
<evidence type="ECO:0000313" key="7">
    <source>
        <dbReference type="Proteomes" id="UP001470230"/>
    </source>
</evidence>
<reference evidence="6 7" key="1">
    <citation type="submission" date="2024-04" db="EMBL/GenBank/DDBJ databases">
        <title>Tritrichomonas musculus Genome.</title>
        <authorList>
            <person name="Alves-Ferreira E."/>
            <person name="Grigg M."/>
            <person name="Lorenzi H."/>
            <person name="Galac M."/>
        </authorList>
    </citation>
    <scope>NUCLEOTIDE SEQUENCE [LARGE SCALE GENOMIC DNA]</scope>
    <source>
        <strain evidence="6 7">EAF2021</strain>
    </source>
</reference>
<dbReference type="Proteomes" id="UP001470230">
    <property type="component" value="Unassembled WGS sequence"/>
</dbReference>
<gene>
    <name evidence="6" type="ORF">M9Y10_008375</name>
</gene>
<keyword evidence="7" id="KW-1185">Reference proteome</keyword>
<dbReference type="Pfam" id="PF00233">
    <property type="entry name" value="PDEase_I"/>
    <property type="match status" value="1"/>
</dbReference>
<evidence type="ECO:0000259" key="5">
    <source>
        <dbReference type="PROSITE" id="PS51845"/>
    </source>
</evidence>
<evidence type="ECO:0000256" key="4">
    <source>
        <dbReference type="SAM" id="MobiDB-lite"/>
    </source>
</evidence>
<sequence length="1118" mass="126884">MSKAKVYNHKMAIEALPNPQNPYSKRKGNGLYGSSASFTSSTLTNNRKMPRSGSIQVQQAKPLPPLKELKEFQAPQPPNSILTGKSSHTFSQANERYLRHESVLEAFLVNTMTCPLHAAIEQTIQITLKAESVTLWQDIPTLHMLYSKRLGKSVNHSTGLVGFTFFEREVVKCPVASAHTAYSPEIDGLVAPGQTPMLLFPLWDSNSNVCAVVQVTKDPKNQFFDSEDEDFIQFFIKKFKIYSYWLHLPKIPHEVVHEVTQIMQLEQFLLTFNRKISSLFECNNCELWRYNLSLKELHLYRKTVSKIDPAKAGIVGEALRKECPVNCPVSKLQSTYYEPIDGPDPEPVLVVPILDVKQNCKFAIALRGRKTLPVFTSEDERLLRILAPYLVLALDNCEKYSSNGKKKMKNVPERQCTNFLTTLVDSLRDGTSIEDIVSDAFEKTELLVNSERSYLFVFDKENQAFKTKIFRGVKEPLVISADKGIIGKSFKDKLVYNIPDAYLCDDFDSSLDMSSDFHTTSLLTIPVLNNRGESVAICQFLNKKDGKPFSNQDIEFANIFMTFCGMMMENDIMFRLSSKANLEVNAFTNVSKAISTNQNVKLILEEILRNAKKVCNAERSSLFLLDNVVNCLSTYIADGEKMPPSIPISNGIAAKSVKDGQSFVVNDAYHDPSFNKLIDLHSGYKTLSLMAVPVKSAAGEILGVVEMLNKQEGLFTQGDLHLLESFATFIAASLEKRRLQDVTERGTAEIEMSKWIGEYERKSFNIPTKLQIPAQKQQEVQSINYFSIEWNGIGLFKVAFFVFNHFRLLEQFDITNDLFFTFLYKLRECYNEPPYHNWIHAIDVLQYFQYQIKCCCFDSVLTGLELLSICTAAIAHDAGHEGFNNVYNVNAQTPLGILFKDQSVMEMYHCTVIIRIIAQEECNIFHAISVEDRKKIWFWITQMILATDMAHHFKLVKNANDIMDQGPINLSNPKHRLMAMTMLMKVSDISNVSRPFEIADKWCDVLCEEFWRQGDMELAGGLQISSALNERGKGNKPKGQVNFYTVVCMPLYQAIARIFPELEVNLDAVKSNLEKWKQLVIESEKEENNENAEDDDIIPMTEQAKDDDDDEEASKSGS</sequence>
<dbReference type="SUPFAM" id="SSF109604">
    <property type="entry name" value="HD-domain/PDEase-like"/>
    <property type="match status" value="1"/>
</dbReference>
<dbReference type="SUPFAM" id="SSF55781">
    <property type="entry name" value="GAF domain-like"/>
    <property type="match status" value="4"/>
</dbReference>
<organism evidence="6 7">
    <name type="scientific">Tritrichomonas musculus</name>
    <dbReference type="NCBI Taxonomy" id="1915356"/>
    <lineage>
        <taxon>Eukaryota</taxon>
        <taxon>Metamonada</taxon>
        <taxon>Parabasalia</taxon>
        <taxon>Tritrichomonadida</taxon>
        <taxon>Tritrichomonadidae</taxon>
        <taxon>Tritrichomonas</taxon>
    </lineage>
</organism>
<dbReference type="PROSITE" id="PS51845">
    <property type="entry name" value="PDEASE_I_2"/>
    <property type="match status" value="1"/>
</dbReference>
<proteinExistence type="predicted"/>
<dbReference type="InterPro" id="IPR029016">
    <property type="entry name" value="GAF-like_dom_sf"/>
</dbReference>
<dbReference type="InterPro" id="IPR036971">
    <property type="entry name" value="PDEase_catalytic_dom_sf"/>
</dbReference>
<dbReference type="Gene3D" id="1.10.1300.10">
    <property type="entry name" value="3'5'-cyclic nucleotide phosphodiesterase, catalytic domain"/>
    <property type="match status" value="1"/>
</dbReference>
<feature type="compositionally biased region" description="Polar residues" evidence="4">
    <location>
        <begin position="32"/>
        <end position="57"/>
    </location>
</feature>
<feature type="region of interest" description="Disordered" evidence="4">
    <location>
        <begin position="1083"/>
        <end position="1118"/>
    </location>
</feature>
<dbReference type="InterPro" id="IPR003607">
    <property type="entry name" value="HD/PDEase_dom"/>
</dbReference>
<protein>
    <recommendedName>
        <fullName evidence="5">PDEase domain-containing protein</fullName>
    </recommendedName>
</protein>
<evidence type="ECO:0000256" key="1">
    <source>
        <dbReference type="ARBA" id="ARBA00022535"/>
    </source>
</evidence>
<dbReference type="PANTHER" id="PTHR11347">
    <property type="entry name" value="CYCLIC NUCLEOTIDE PHOSPHODIESTERASE"/>
    <property type="match status" value="1"/>
</dbReference>
<feature type="region of interest" description="Disordered" evidence="4">
    <location>
        <begin position="12"/>
        <end position="57"/>
    </location>
</feature>
<evidence type="ECO:0000256" key="3">
    <source>
        <dbReference type="ARBA" id="ARBA00022801"/>
    </source>
</evidence>
<name>A0ABR2IXZ1_9EUKA</name>
<dbReference type="InterPro" id="IPR023088">
    <property type="entry name" value="PDEase"/>
</dbReference>
<dbReference type="InterPro" id="IPR002073">
    <property type="entry name" value="PDEase_catalytic_dom"/>
</dbReference>
<accession>A0ABR2IXZ1</accession>
<comment type="caution">
    <text evidence="6">The sequence shown here is derived from an EMBL/GenBank/DDBJ whole genome shotgun (WGS) entry which is preliminary data.</text>
</comment>
<dbReference type="Gene3D" id="3.30.450.40">
    <property type="match status" value="4"/>
</dbReference>
<keyword evidence="2" id="KW-0479">Metal-binding</keyword>
<dbReference type="SMART" id="SM00065">
    <property type="entry name" value="GAF"/>
    <property type="match status" value="3"/>
</dbReference>
<keyword evidence="1" id="KW-0140">cGMP</keyword>
<dbReference type="PRINTS" id="PR00387">
    <property type="entry name" value="PDIESTERASE1"/>
</dbReference>
<keyword evidence="3" id="KW-0378">Hydrolase</keyword>
<dbReference type="Pfam" id="PF01590">
    <property type="entry name" value="GAF"/>
    <property type="match status" value="2"/>
</dbReference>
<feature type="domain" description="PDEase" evidence="5">
    <location>
        <begin position="735"/>
        <end position="1083"/>
    </location>
</feature>
<evidence type="ECO:0000313" key="6">
    <source>
        <dbReference type="EMBL" id="KAK8870492.1"/>
    </source>
</evidence>
<dbReference type="CDD" id="cd00077">
    <property type="entry name" value="HDc"/>
    <property type="match status" value="1"/>
</dbReference>